<proteinExistence type="predicted"/>
<evidence type="ECO:0000256" key="1">
    <source>
        <dbReference type="SAM" id="MobiDB-lite"/>
    </source>
</evidence>
<dbReference type="InterPro" id="IPR050650">
    <property type="entry name" value="Type-II_Cytokine-TF_Rcpt"/>
</dbReference>
<feature type="region of interest" description="Disordered" evidence="1">
    <location>
        <begin position="477"/>
        <end position="519"/>
    </location>
</feature>
<dbReference type="InterPro" id="IPR036116">
    <property type="entry name" value="FN3_sf"/>
</dbReference>
<dbReference type="Proteomes" id="UP000694910">
    <property type="component" value="Unplaced"/>
</dbReference>
<dbReference type="GeneID" id="101396197"/>
<dbReference type="Pfam" id="PF01108">
    <property type="entry name" value="Tissue_fac"/>
    <property type="match status" value="1"/>
</dbReference>
<dbReference type="RefSeq" id="XP_014642302.1">
    <property type="nucleotide sequence ID" value="XM_014786816.1"/>
</dbReference>
<keyword evidence="5 6" id="KW-0675">Receptor</keyword>
<evidence type="ECO:0000313" key="4">
    <source>
        <dbReference type="Proteomes" id="UP000694910"/>
    </source>
</evidence>
<protein>
    <submittedName>
        <fullName evidence="5 6">Interferon alpha/beta receptor 2</fullName>
    </submittedName>
</protein>
<feature type="region of interest" description="Disordered" evidence="1">
    <location>
        <begin position="362"/>
        <end position="404"/>
    </location>
</feature>
<dbReference type="PANTHER" id="PTHR20859:SF84">
    <property type="entry name" value="INTERFERON ALPHA_BETA RECEPTOR 2"/>
    <property type="match status" value="1"/>
</dbReference>
<keyword evidence="4" id="KW-1185">Reference proteome</keyword>
<feature type="domain" description="Fibronectin type-III" evidence="2">
    <location>
        <begin position="41"/>
        <end position="118"/>
    </location>
</feature>
<accession>A0ABM0HLZ5</accession>
<reference evidence="5 6" key="1">
    <citation type="submission" date="2025-05" db="UniProtKB">
        <authorList>
            <consortium name="RefSeq"/>
        </authorList>
    </citation>
    <scope>IDENTIFICATION</scope>
</reference>
<dbReference type="InterPro" id="IPR003961">
    <property type="entry name" value="FN3_dom"/>
</dbReference>
<dbReference type="Gene3D" id="2.60.40.10">
    <property type="entry name" value="Immunoglobulins"/>
    <property type="match status" value="2"/>
</dbReference>
<dbReference type="InterPro" id="IPR013783">
    <property type="entry name" value="Ig-like_fold"/>
</dbReference>
<evidence type="ECO:0000313" key="5">
    <source>
        <dbReference type="RefSeq" id="XP_004429752.1"/>
    </source>
</evidence>
<dbReference type="RefSeq" id="XP_004429752.1">
    <property type="nucleotide sequence ID" value="XM_004429695.2"/>
</dbReference>
<evidence type="ECO:0000259" key="3">
    <source>
        <dbReference type="Pfam" id="PF09294"/>
    </source>
</evidence>
<feature type="domain" description="Interferon/interleukin receptor" evidence="3">
    <location>
        <begin position="134"/>
        <end position="236"/>
    </location>
</feature>
<evidence type="ECO:0000313" key="6">
    <source>
        <dbReference type="RefSeq" id="XP_014642302.1"/>
    </source>
</evidence>
<evidence type="ECO:0000259" key="2">
    <source>
        <dbReference type="Pfam" id="PF01108"/>
    </source>
</evidence>
<organism evidence="4 5">
    <name type="scientific">Ceratotherium simum simum</name>
    <name type="common">Southern white rhinoceros</name>
    <dbReference type="NCBI Taxonomy" id="73337"/>
    <lineage>
        <taxon>Eukaryota</taxon>
        <taxon>Metazoa</taxon>
        <taxon>Chordata</taxon>
        <taxon>Craniata</taxon>
        <taxon>Vertebrata</taxon>
        <taxon>Euteleostomi</taxon>
        <taxon>Mammalia</taxon>
        <taxon>Eutheria</taxon>
        <taxon>Laurasiatheria</taxon>
        <taxon>Perissodactyla</taxon>
        <taxon>Rhinocerotidae</taxon>
        <taxon>Ceratotherium</taxon>
    </lineage>
</organism>
<dbReference type="InterPro" id="IPR015373">
    <property type="entry name" value="Interferon/interleukin_rcp_dom"/>
</dbReference>
<sequence>MLLSQNALAIRPLNLYPVVFISLTFGILHALSDSPDESCISFNMTLRNFQSILSWELKNRSIVPTHYTLSYTVMSKPAGETVVEDCINITRSFCDLTDVWESMSETYLLTVVGFRGNTVLVSCWDKVFVALDMSLEPPEFEIVGFISHIDVIVKFPPVIPKMLVGKNLQTYLSLVIEEKSGSIVNLHRPKIDGNTTGNFTYVIDKLIPNTNYCVSVYFEPKNLGKIHRSPLKCTRLQPGQESESSESVKIGGIITLFLIAAVFISTIITLKRIGYICLRHDYPKVLNFYNLSAWVFPELPPLEAVAIVEVIHINRKKKVWDYEYGDESDSDNEAVPRASAGGYTMHGLTGLCPLASTSSASLENCGNPDAEEPDLPEPGVESEPLMTPGPGPCQSECTDGDYERRGNRLQDRFSEEDNSSTEGSEDRIVFNVDLNSVFVRVQDDDDAEVPPMLSCLPEEAVDLEDPNEMETSLLVASGEGTQPPFPNPSVECLWPEDAPSDESDTSESDVDIGDGYITR</sequence>
<dbReference type="PANTHER" id="PTHR20859">
    <property type="entry name" value="INTERFERON/INTERLEUKIN RECEPTOR"/>
    <property type="match status" value="1"/>
</dbReference>
<gene>
    <name evidence="5 6" type="primary">LOC101396197</name>
</gene>
<dbReference type="Pfam" id="PF09294">
    <property type="entry name" value="Interfer-bind"/>
    <property type="match status" value="1"/>
</dbReference>
<dbReference type="SUPFAM" id="SSF49265">
    <property type="entry name" value="Fibronectin type III"/>
    <property type="match status" value="2"/>
</dbReference>
<feature type="compositionally biased region" description="Acidic residues" evidence="1">
    <location>
        <begin position="498"/>
        <end position="512"/>
    </location>
</feature>
<name>A0ABM0HLZ5_CERSS</name>